<feature type="compositionally biased region" description="Basic and acidic residues" evidence="1">
    <location>
        <begin position="21"/>
        <end position="36"/>
    </location>
</feature>
<feature type="region of interest" description="Disordered" evidence="1">
    <location>
        <begin position="21"/>
        <end position="53"/>
    </location>
</feature>
<accession>A0ABN7AL64</accession>
<protein>
    <submittedName>
        <fullName evidence="2">Uncharacterized protein</fullName>
    </submittedName>
</protein>
<organism evidence="2 3">
    <name type="scientific">Nesidiocoris tenuis</name>
    <dbReference type="NCBI Taxonomy" id="355587"/>
    <lineage>
        <taxon>Eukaryota</taxon>
        <taxon>Metazoa</taxon>
        <taxon>Ecdysozoa</taxon>
        <taxon>Arthropoda</taxon>
        <taxon>Hexapoda</taxon>
        <taxon>Insecta</taxon>
        <taxon>Pterygota</taxon>
        <taxon>Neoptera</taxon>
        <taxon>Paraneoptera</taxon>
        <taxon>Hemiptera</taxon>
        <taxon>Heteroptera</taxon>
        <taxon>Panheteroptera</taxon>
        <taxon>Cimicomorpha</taxon>
        <taxon>Miridae</taxon>
        <taxon>Dicyphina</taxon>
        <taxon>Nesidiocoris</taxon>
    </lineage>
</organism>
<name>A0ABN7AL64_9HEMI</name>
<evidence type="ECO:0000313" key="2">
    <source>
        <dbReference type="EMBL" id="BES92981.1"/>
    </source>
</evidence>
<dbReference type="Proteomes" id="UP001307889">
    <property type="component" value="Chromosome 4"/>
</dbReference>
<gene>
    <name evidence="2" type="ORF">NTJ_05791</name>
</gene>
<reference evidence="2 3" key="1">
    <citation type="submission" date="2023-09" db="EMBL/GenBank/DDBJ databases">
        <title>Nesidiocoris tenuis whole genome shotgun sequence.</title>
        <authorList>
            <person name="Shibata T."/>
            <person name="Shimoda M."/>
            <person name="Kobayashi T."/>
            <person name="Uehara T."/>
        </authorList>
    </citation>
    <scope>NUCLEOTIDE SEQUENCE [LARGE SCALE GENOMIC DNA]</scope>
    <source>
        <strain evidence="2 3">Japan</strain>
    </source>
</reference>
<sequence>MTSLSAHPDWPVRSMASLVPRNEDFRLSQGERRPLEANEGDQLLFSVSHGNDNGRRRTNLHFNVECFKVGHVPHVKYLKASTWLITSATFQTEDSIADELSQKLPCPMSVPVASDSHTR</sequence>
<keyword evidence="3" id="KW-1185">Reference proteome</keyword>
<evidence type="ECO:0000256" key="1">
    <source>
        <dbReference type="SAM" id="MobiDB-lite"/>
    </source>
</evidence>
<dbReference type="EMBL" id="AP028912">
    <property type="protein sequence ID" value="BES92981.1"/>
    <property type="molecule type" value="Genomic_DNA"/>
</dbReference>
<evidence type="ECO:0000313" key="3">
    <source>
        <dbReference type="Proteomes" id="UP001307889"/>
    </source>
</evidence>
<proteinExistence type="predicted"/>